<protein>
    <submittedName>
        <fullName evidence="7">LysR family transcriptional regulator</fullName>
    </submittedName>
</protein>
<organism evidence="7 8">
    <name type="scientific">Acidovorax kalamii</name>
    <dbReference type="NCBI Taxonomy" id="2004485"/>
    <lineage>
        <taxon>Bacteria</taxon>
        <taxon>Pseudomonadati</taxon>
        <taxon>Pseudomonadota</taxon>
        <taxon>Betaproteobacteria</taxon>
        <taxon>Burkholderiales</taxon>
        <taxon>Comamonadaceae</taxon>
        <taxon>Acidovorax</taxon>
    </lineage>
</organism>
<proteinExistence type="inferred from homology"/>
<dbReference type="PROSITE" id="PS50931">
    <property type="entry name" value="HTH_LYSR"/>
    <property type="match status" value="1"/>
</dbReference>
<dbReference type="Gene3D" id="3.40.190.290">
    <property type="match status" value="1"/>
</dbReference>
<dbReference type="PANTHER" id="PTHR30537">
    <property type="entry name" value="HTH-TYPE TRANSCRIPTIONAL REGULATOR"/>
    <property type="match status" value="1"/>
</dbReference>
<dbReference type="InterPro" id="IPR036388">
    <property type="entry name" value="WH-like_DNA-bd_sf"/>
</dbReference>
<dbReference type="SUPFAM" id="SSF46785">
    <property type="entry name" value="Winged helix' DNA-binding domain"/>
    <property type="match status" value="1"/>
</dbReference>
<dbReference type="OrthoDB" id="8523827at2"/>
<keyword evidence="8" id="KW-1185">Reference proteome</keyword>
<evidence type="ECO:0000256" key="2">
    <source>
        <dbReference type="ARBA" id="ARBA00023015"/>
    </source>
</evidence>
<dbReference type="InterPro" id="IPR000847">
    <property type="entry name" value="LysR_HTH_N"/>
</dbReference>
<dbReference type="InterPro" id="IPR036390">
    <property type="entry name" value="WH_DNA-bd_sf"/>
</dbReference>
<feature type="domain" description="HTH lysR-type" evidence="6">
    <location>
        <begin position="1"/>
        <end position="61"/>
    </location>
</feature>
<dbReference type="InterPro" id="IPR005119">
    <property type="entry name" value="LysR_subst-bd"/>
</dbReference>
<reference evidence="7 8" key="1">
    <citation type="submission" date="2017-07" db="EMBL/GenBank/DDBJ databases">
        <title>Acidovorax KNDSW TSA 6 genome sequence and assembly.</title>
        <authorList>
            <person name="Mayilraj S."/>
        </authorList>
    </citation>
    <scope>NUCLEOTIDE SEQUENCE [LARGE SCALE GENOMIC DNA]</scope>
    <source>
        <strain evidence="7 8">KNDSW-TSA6</strain>
    </source>
</reference>
<dbReference type="SUPFAM" id="SSF53850">
    <property type="entry name" value="Periplasmic binding protein-like II"/>
    <property type="match status" value="1"/>
</dbReference>
<dbReference type="InterPro" id="IPR058163">
    <property type="entry name" value="LysR-type_TF_proteobact-type"/>
</dbReference>
<comment type="caution">
    <text evidence="7">The sequence shown here is derived from an EMBL/GenBank/DDBJ whole genome shotgun (WGS) entry which is preliminary data.</text>
</comment>
<evidence type="ECO:0000313" key="8">
    <source>
        <dbReference type="Proteomes" id="UP000215441"/>
    </source>
</evidence>
<feature type="region of interest" description="Disordered" evidence="5">
    <location>
        <begin position="306"/>
        <end position="327"/>
    </location>
</feature>
<dbReference type="GO" id="GO:0003677">
    <property type="term" value="F:DNA binding"/>
    <property type="evidence" value="ECO:0007669"/>
    <property type="project" value="UniProtKB-KW"/>
</dbReference>
<feature type="compositionally biased region" description="Basic residues" evidence="5">
    <location>
        <begin position="318"/>
        <end position="327"/>
    </location>
</feature>
<comment type="similarity">
    <text evidence="1">Belongs to the LysR transcriptional regulatory family.</text>
</comment>
<keyword evidence="2" id="KW-0805">Transcription regulation</keyword>
<name>A0A235EFU2_9BURK</name>
<dbReference type="AlphaFoldDB" id="A0A235EFU2"/>
<accession>A0A235EFU2</accession>
<evidence type="ECO:0000256" key="3">
    <source>
        <dbReference type="ARBA" id="ARBA00023125"/>
    </source>
</evidence>
<keyword evidence="4" id="KW-0804">Transcription</keyword>
<dbReference type="Gene3D" id="1.10.10.10">
    <property type="entry name" value="Winged helix-like DNA-binding domain superfamily/Winged helix DNA-binding domain"/>
    <property type="match status" value="1"/>
</dbReference>
<evidence type="ECO:0000256" key="4">
    <source>
        <dbReference type="ARBA" id="ARBA00023163"/>
    </source>
</evidence>
<evidence type="ECO:0000313" key="7">
    <source>
        <dbReference type="EMBL" id="OYD47918.1"/>
    </source>
</evidence>
<dbReference type="GO" id="GO:0003700">
    <property type="term" value="F:DNA-binding transcription factor activity"/>
    <property type="evidence" value="ECO:0007669"/>
    <property type="project" value="InterPro"/>
</dbReference>
<dbReference type="EMBL" id="NOIG01000015">
    <property type="protein sequence ID" value="OYD47918.1"/>
    <property type="molecule type" value="Genomic_DNA"/>
</dbReference>
<evidence type="ECO:0000259" key="6">
    <source>
        <dbReference type="PROSITE" id="PS50931"/>
    </source>
</evidence>
<dbReference type="RefSeq" id="WP_094291920.1">
    <property type="nucleotide sequence ID" value="NZ_NOIG01000015.1"/>
</dbReference>
<dbReference type="CDD" id="cd08422">
    <property type="entry name" value="PBP2_CrgA_like"/>
    <property type="match status" value="1"/>
</dbReference>
<dbReference type="Pfam" id="PF00126">
    <property type="entry name" value="HTH_1"/>
    <property type="match status" value="1"/>
</dbReference>
<evidence type="ECO:0000256" key="5">
    <source>
        <dbReference type="SAM" id="MobiDB-lite"/>
    </source>
</evidence>
<keyword evidence="3" id="KW-0238">DNA-binding</keyword>
<evidence type="ECO:0000256" key="1">
    <source>
        <dbReference type="ARBA" id="ARBA00009437"/>
    </source>
</evidence>
<dbReference type="Pfam" id="PF03466">
    <property type="entry name" value="LysR_substrate"/>
    <property type="match status" value="1"/>
</dbReference>
<dbReference type="PANTHER" id="PTHR30537:SF5">
    <property type="entry name" value="HTH-TYPE TRANSCRIPTIONAL ACTIVATOR TTDR-RELATED"/>
    <property type="match status" value="1"/>
</dbReference>
<sequence>MAINELRAIANFAKAAELGSLRQAAAAQGITPQASSQLLVQLESHLGVRLFHRTTRSLSLTEEGRQFLASAQPGLATLQHAVQGARRGREEMAGPLRIVAPRSILLEVIWPVLDEFCRRHPLVEPDVQLDDRIGNWVEDRVDVGFRSGYPPEGGVVARRLLTLQLIVCAAPAYIARHGAPASIDDLALHRCSGFRHASTGKPMPWEFQVGDDIVARTIHPTFCTNDIEAEARAVLGGHAVGQLVGPTAAPLVRSGQLVPLLPQHVAQHLALYVYYGSRTALPARVRAFIDLAVEMVANNPAHLLTPRELATHGPAVQKKPRARKPTQ</sequence>
<dbReference type="Proteomes" id="UP000215441">
    <property type="component" value="Unassembled WGS sequence"/>
</dbReference>
<gene>
    <name evidence="7" type="ORF">CBY09_23055</name>
</gene>